<keyword evidence="2" id="KW-0645">Protease</keyword>
<dbReference type="GO" id="GO:0008233">
    <property type="term" value="F:peptidase activity"/>
    <property type="evidence" value="ECO:0007669"/>
    <property type="project" value="UniProtKB-KW"/>
</dbReference>
<evidence type="ECO:0000259" key="1">
    <source>
        <dbReference type="Pfam" id="PF02617"/>
    </source>
</evidence>
<accession>I6ZU98</accession>
<dbReference type="KEGG" id="mro:MROS_2354"/>
<dbReference type="eggNOG" id="COG2127">
    <property type="taxonomic scope" value="Bacteria"/>
</dbReference>
<feature type="domain" description="Adaptor protein ClpS core" evidence="1">
    <location>
        <begin position="23"/>
        <end position="85"/>
    </location>
</feature>
<sequence length="95" mass="10968">MADEQTQNIIQPEIEEETTVDLPYRVILYNDDIHTFDEVIRQLIKALKCSFEQAKSYAFEAHVKGKAKIFEGELSECLRVTSVLEEIELHTQIIA</sequence>
<dbReference type="AlphaFoldDB" id="I6ZU98"/>
<dbReference type="STRING" id="1191523.MROS_2354"/>
<evidence type="ECO:0000313" key="2">
    <source>
        <dbReference type="EMBL" id="AFN75584.1"/>
    </source>
</evidence>
<dbReference type="HOGENOM" id="CLU_134083_2_1_10"/>
<gene>
    <name evidence="2" type="ordered locus">MROS_2354</name>
</gene>
<organism evidence="2 3">
    <name type="scientific">Melioribacter roseus (strain DSM 23840 / JCM 17771 / VKM B-2668 / P3M-2)</name>
    <dbReference type="NCBI Taxonomy" id="1191523"/>
    <lineage>
        <taxon>Bacteria</taxon>
        <taxon>Pseudomonadati</taxon>
        <taxon>Ignavibacteriota</taxon>
        <taxon>Ignavibacteria</taxon>
        <taxon>Ignavibacteriales</taxon>
        <taxon>Melioribacteraceae</taxon>
        <taxon>Melioribacter</taxon>
    </lineage>
</organism>
<reference evidence="2 3" key="1">
    <citation type="journal article" date="2013" name="PLoS ONE">
        <title>Genomic analysis of Melioribacter roseus, facultatively anaerobic organotrophic bacterium representing a novel deep lineage within Bacteriodetes/Chlorobi group.</title>
        <authorList>
            <person name="Kadnikov V.V."/>
            <person name="Mardanov A.V."/>
            <person name="Podosokorskaya O.A."/>
            <person name="Gavrilov S.N."/>
            <person name="Kublanov I.V."/>
            <person name="Beletsky A.V."/>
            <person name="Bonch-Osmolovskaya E.A."/>
            <person name="Ravin N.V."/>
        </authorList>
    </citation>
    <scope>NUCLEOTIDE SEQUENCE [LARGE SCALE GENOMIC DNA]</scope>
    <source>
        <strain evidence="3">JCM 17771 / P3M-2</strain>
    </source>
</reference>
<keyword evidence="2" id="KW-0378">Hydrolase</keyword>
<keyword evidence="3" id="KW-1185">Reference proteome</keyword>
<dbReference type="Pfam" id="PF02617">
    <property type="entry name" value="ClpS"/>
    <property type="match status" value="1"/>
</dbReference>
<name>I6ZU98_MELRP</name>
<dbReference type="Proteomes" id="UP000009011">
    <property type="component" value="Chromosome"/>
</dbReference>
<dbReference type="SUPFAM" id="SSF54736">
    <property type="entry name" value="ClpS-like"/>
    <property type="match status" value="1"/>
</dbReference>
<evidence type="ECO:0000313" key="3">
    <source>
        <dbReference type="Proteomes" id="UP000009011"/>
    </source>
</evidence>
<dbReference type="EMBL" id="CP003557">
    <property type="protein sequence ID" value="AFN75584.1"/>
    <property type="molecule type" value="Genomic_DNA"/>
</dbReference>
<dbReference type="Gene3D" id="3.30.1390.10">
    <property type="match status" value="1"/>
</dbReference>
<dbReference type="GO" id="GO:0006508">
    <property type="term" value="P:proteolysis"/>
    <property type="evidence" value="ECO:0007669"/>
    <property type="project" value="UniProtKB-KW"/>
</dbReference>
<dbReference type="OrthoDB" id="598046at2"/>
<dbReference type="InterPro" id="IPR014719">
    <property type="entry name" value="Ribosomal_bL12_C/ClpS-like"/>
</dbReference>
<dbReference type="InterPro" id="IPR003769">
    <property type="entry name" value="ClpS_core"/>
</dbReference>
<proteinExistence type="predicted"/>
<protein>
    <submittedName>
        <fullName evidence="2">ATP-dependent Clp protease adaptor protein ClpS</fullName>
    </submittedName>
</protein>
<dbReference type="GO" id="GO:0030163">
    <property type="term" value="P:protein catabolic process"/>
    <property type="evidence" value="ECO:0007669"/>
    <property type="project" value="InterPro"/>
</dbReference>